<sequence length="601" mass="67727">MSALLQTSAAYRLHGACPGRFNVYEECAISSETRLTRGCRNPGRRRKTNLTRSQAGQNDSNKVKGGERTILDNASNLLTNLLNQGTLRNMPVAEGAVSDLFGRPLFFALYDWFIEHGPVYKLAFGPKAFVVVSDPIVARHILRENAFGYDKGVLADILEPIMGKGLIPADLDTWKVRRRAIVPGFHAAYLEAMVNVFGQCTERAINKFEAMITEAETRGSEHVEVDMEQEYSSLALDIIGLSVFNYDFECINKMSPVIQAVYGTLYEAEHRSTFYIPYWKLPFATLIVPRQRKFQQDLKVINDCLDSLIKQARETRQEEDIEALQQRDYSKVNDASLLRFLVDMRGEDADDRQLRDDLMTMLIAGHETTAAVLTWATFMLAQNPGKVMKAQEEVDNILGGRVPNLDDIKNLRYIRLIVAEALRLYPQPPLLIRRSLSPDTLPGGFMGDVNGYAIPKGVDLFISVYNLHRSPHFWDNPDKFEPERFLREKRDPNIGGWAGFDPSRGQNSLYPNEVMADFAFLPFGGGPRKCVGDQFALMESTIALAMVMQKFDFELRGSPEDVELVTGATLHTKTGMWCKLKKRPQKQCNSTSLGRESLAIS</sequence>
<accession>A0A8T2UTK6</accession>
<evidence type="ECO:0000313" key="5">
    <source>
        <dbReference type="EMBL" id="KAH7438652.1"/>
    </source>
</evidence>
<comment type="caution">
    <text evidence="5">The sequence shown here is derived from an EMBL/GenBank/DDBJ whole genome shotgun (WGS) entry which is preliminary data.</text>
</comment>
<keyword evidence="2 3" id="KW-0479">Metal-binding</keyword>
<dbReference type="EMBL" id="CM035409">
    <property type="protein sequence ID" value="KAH7438652.1"/>
    <property type="molecule type" value="Genomic_DNA"/>
</dbReference>
<keyword evidence="3" id="KW-0560">Oxidoreductase</keyword>
<feature type="region of interest" description="Disordered" evidence="4">
    <location>
        <begin position="38"/>
        <end position="65"/>
    </location>
</feature>
<feature type="binding site" description="axial binding residue" evidence="2">
    <location>
        <position position="530"/>
    </location>
    <ligand>
        <name>heme</name>
        <dbReference type="ChEBI" id="CHEBI:30413"/>
    </ligand>
    <ligandPart>
        <name>Fe</name>
        <dbReference type="ChEBI" id="CHEBI:18248"/>
    </ligandPart>
</feature>
<evidence type="ECO:0000256" key="4">
    <source>
        <dbReference type="SAM" id="MobiDB-lite"/>
    </source>
</evidence>
<keyword evidence="6" id="KW-1185">Reference proteome</keyword>
<dbReference type="InterPro" id="IPR002401">
    <property type="entry name" value="Cyt_P450_E_grp-I"/>
</dbReference>
<name>A0A8T2UTK6_CERRI</name>
<evidence type="ECO:0000256" key="2">
    <source>
        <dbReference type="PIRSR" id="PIRSR602401-1"/>
    </source>
</evidence>
<evidence type="ECO:0000256" key="1">
    <source>
        <dbReference type="ARBA" id="ARBA00010617"/>
    </source>
</evidence>
<keyword evidence="3" id="KW-0503">Monooxygenase</keyword>
<protein>
    <recommendedName>
        <fullName evidence="7">Cytochrome P450</fullName>
    </recommendedName>
</protein>
<dbReference type="InterPro" id="IPR050196">
    <property type="entry name" value="Cytochrome_P450_Monoox"/>
</dbReference>
<evidence type="ECO:0000313" key="6">
    <source>
        <dbReference type="Proteomes" id="UP000825935"/>
    </source>
</evidence>
<reference evidence="5" key="1">
    <citation type="submission" date="2021-08" db="EMBL/GenBank/DDBJ databases">
        <title>WGS assembly of Ceratopteris richardii.</title>
        <authorList>
            <person name="Marchant D.B."/>
            <person name="Chen G."/>
            <person name="Jenkins J."/>
            <person name="Shu S."/>
            <person name="Leebens-Mack J."/>
            <person name="Grimwood J."/>
            <person name="Schmutz J."/>
            <person name="Soltis P."/>
            <person name="Soltis D."/>
            <person name="Chen Z.-H."/>
        </authorList>
    </citation>
    <scope>NUCLEOTIDE SEQUENCE</scope>
    <source>
        <strain evidence="5">Whitten #5841</strain>
        <tissue evidence="5">Leaf</tissue>
    </source>
</reference>
<evidence type="ECO:0000256" key="3">
    <source>
        <dbReference type="RuleBase" id="RU000461"/>
    </source>
</evidence>
<keyword evidence="2 3" id="KW-0349">Heme</keyword>
<dbReference type="CDD" id="cd11046">
    <property type="entry name" value="CYP97"/>
    <property type="match status" value="1"/>
</dbReference>
<proteinExistence type="inferred from homology"/>
<dbReference type="Proteomes" id="UP000825935">
    <property type="component" value="Chromosome 4"/>
</dbReference>
<gene>
    <name evidence="5" type="ORF">KP509_04G024200</name>
</gene>
<dbReference type="PANTHER" id="PTHR24291:SF183">
    <property type="entry name" value="CYTOCHROME P450 97B3, CHLOROPLASTIC"/>
    <property type="match status" value="1"/>
</dbReference>
<dbReference type="PROSITE" id="PS00086">
    <property type="entry name" value="CYTOCHROME_P450"/>
    <property type="match status" value="1"/>
</dbReference>
<dbReference type="InterPro" id="IPR017972">
    <property type="entry name" value="Cyt_P450_CS"/>
</dbReference>
<dbReference type="GO" id="GO:0020037">
    <property type="term" value="F:heme binding"/>
    <property type="evidence" value="ECO:0007669"/>
    <property type="project" value="InterPro"/>
</dbReference>
<evidence type="ECO:0008006" key="7">
    <source>
        <dbReference type="Google" id="ProtNLM"/>
    </source>
</evidence>
<dbReference type="OMA" id="HEPNWQL"/>
<dbReference type="PRINTS" id="PR00463">
    <property type="entry name" value="EP450I"/>
</dbReference>
<dbReference type="GO" id="GO:0016705">
    <property type="term" value="F:oxidoreductase activity, acting on paired donors, with incorporation or reduction of molecular oxygen"/>
    <property type="evidence" value="ECO:0007669"/>
    <property type="project" value="InterPro"/>
</dbReference>
<dbReference type="GO" id="GO:0004497">
    <property type="term" value="F:monooxygenase activity"/>
    <property type="evidence" value="ECO:0007669"/>
    <property type="project" value="UniProtKB-KW"/>
</dbReference>
<organism evidence="5 6">
    <name type="scientific">Ceratopteris richardii</name>
    <name type="common">Triangle waterfern</name>
    <dbReference type="NCBI Taxonomy" id="49495"/>
    <lineage>
        <taxon>Eukaryota</taxon>
        <taxon>Viridiplantae</taxon>
        <taxon>Streptophyta</taxon>
        <taxon>Embryophyta</taxon>
        <taxon>Tracheophyta</taxon>
        <taxon>Polypodiopsida</taxon>
        <taxon>Polypodiidae</taxon>
        <taxon>Polypodiales</taxon>
        <taxon>Pteridineae</taxon>
        <taxon>Pteridaceae</taxon>
        <taxon>Parkerioideae</taxon>
        <taxon>Ceratopteris</taxon>
    </lineage>
</organism>
<dbReference type="PANTHER" id="PTHR24291">
    <property type="entry name" value="CYTOCHROME P450 FAMILY 4"/>
    <property type="match status" value="1"/>
</dbReference>
<comment type="cofactor">
    <cofactor evidence="2">
        <name>heme</name>
        <dbReference type="ChEBI" id="CHEBI:30413"/>
    </cofactor>
</comment>
<dbReference type="OrthoDB" id="1470350at2759"/>
<comment type="similarity">
    <text evidence="1 3">Belongs to the cytochrome P450 family.</text>
</comment>
<dbReference type="GO" id="GO:0005506">
    <property type="term" value="F:iron ion binding"/>
    <property type="evidence" value="ECO:0007669"/>
    <property type="project" value="InterPro"/>
</dbReference>
<dbReference type="InterPro" id="IPR001128">
    <property type="entry name" value="Cyt_P450"/>
</dbReference>
<keyword evidence="2 3" id="KW-0408">Iron</keyword>
<feature type="compositionally biased region" description="Polar residues" evidence="4">
    <location>
        <begin position="50"/>
        <end position="60"/>
    </location>
</feature>
<dbReference type="InterPro" id="IPR036396">
    <property type="entry name" value="Cyt_P450_sf"/>
</dbReference>
<dbReference type="SUPFAM" id="SSF48264">
    <property type="entry name" value="Cytochrome P450"/>
    <property type="match status" value="1"/>
</dbReference>
<dbReference type="Gene3D" id="1.10.630.10">
    <property type="entry name" value="Cytochrome P450"/>
    <property type="match status" value="1"/>
</dbReference>
<dbReference type="AlphaFoldDB" id="A0A8T2UTK6"/>
<dbReference type="Pfam" id="PF00067">
    <property type="entry name" value="p450"/>
    <property type="match status" value="1"/>
</dbReference>
<dbReference type="PRINTS" id="PR00385">
    <property type="entry name" value="P450"/>
</dbReference>